<sequence>MAFKEKKLLQNTGWLLALQAINIVLPFVTVPYVTRVFGAERYGVFSIALNWITYFQLVVEFGFNLSATKKVVEVKDGEELNDLVSAVVIARLGLVAACFVVVIILGITSAATGDQLSCMLALFSMLVGIALQLNWLFQGLQDMKVITIATAAARGLSVILIFLLINNPGQLMLYSFLYSITFLASGVTTHVFAWKRYGIKMGFASIKQILGEMRDGMPIFLSSAAGKIIGNVGVTVLGGCQPSAVVGSYAAILKVPQMASLMFTPVGQALYPRVNEERMKSRRSAARLVAKFGIPVVVLFAAGLFGMAILRNPVVEILYGKEYLVCADTLIPLAIWVLLGIVNNFLGVQLLIPFGYQSLYSLLMIVDSVLSLVLNVWLGHAWGAMGVASAIAISEAVLTVALFLALLSVVRQSSAVSYSSHSHKAQHMRKDR</sequence>
<dbReference type="RefSeq" id="WP_421755157.1">
    <property type="nucleotide sequence ID" value="NZ_CACRTW010000025.1"/>
</dbReference>
<feature type="transmembrane region" description="Helical" evidence="6">
    <location>
        <begin position="359"/>
        <end position="378"/>
    </location>
</feature>
<dbReference type="InterPro" id="IPR050833">
    <property type="entry name" value="Poly_Biosynth_Transport"/>
</dbReference>
<reference evidence="7" key="1">
    <citation type="submission" date="2019-11" db="EMBL/GenBank/DDBJ databases">
        <authorList>
            <person name="Feng L."/>
        </authorList>
    </citation>
    <scope>NUCLEOTIDE SEQUENCE</scope>
    <source>
        <strain evidence="7">CaerofaciensLFYP39</strain>
    </source>
</reference>
<feature type="transmembrane region" description="Helical" evidence="6">
    <location>
        <begin position="83"/>
        <end position="107"/>
    </location>
</feature>
<dbReference type="PANTHER" id="PTHR30250">
    <property type="entry name" value="PST FAMILY PREDICTED COLANIC ACID TRANSPORTER"/>
    <property type="match status" value="1"/>
</dbReference>
<proteinExistence type="predicted"/>
<evidence type="ECO:0000313" key="7">
    <source>
        <dbReference type="EMBL" id="VYU11719.1"/>
    </source>
</evidence>
<dbReference type="EMBL" id="CACRTW010000025">
    <property type="protein sequence ID" value="VYU11719.1"/>
    <property type="molecule type" value="Genomic_DNA"/>
</dbReference>
<name>A0A6N3C9N8_9ACTN</name>
<dbReference type="Pfam" id="PF01943">
    <property type="entry name" value="Polysacc_synt"/>
    <property type="match status" value="1"/>
</dbReference>
<keyword evidence="3 6" id="KW-0812">Transmembrane</keyword>
<keyword evidence="5 6" id="KW-0472">Membrane</keyword>
<keyword evidence="2" id="KW-1003">Cell membrane</keyword>
<evidence type="ECO:0000256" key="4">
    <source>
        <dbReference type="ARBA" id="ARBA00022989"/>
    </source>
</evidence>
<evidence type="ECO:0000256" key="6">
    <source>
        <dbReference type="SAM" id="Phobius"/>
    </source>
</evidence>
<feature type="transmembrane region" description="Helical" evidence="6">
    <location>
        <begin position="144"/>
        <end position="165"/>
    </location>
</feature>
<evidence type="ECO:0000256" key="3">
    <source>
        <dbReference type="ARBA" id="ARBA00022692"/>
    </source>
</evidence>
<evidence type="ECO:0000256" key="2">
    <source>
        <dbReference type="ARBA" id="ARBA00022475"/>
    </source>
</evidence>
<dbReference type="GO" id="GO:0005886">
    <property type="term" value="C:plasma membrane"/>
    <property type="evidence" value="ECO:0007669"/>
    <property type="project" value="UniProtKB-SubCell"/>
</dbReference>
<organism evidence="7">
    <name type="scientific">Collinsella aerofaciens</name>
    <dbReference type="NCBI Taxonomy" id="74426"/>
    <lineage>
        <taxon>Bacteria</taxon>
        <taxon>Bacillati</taxon>
        <taxon>Actinomycetota</taxon>
        <taxon>Coriobacteriia</taxon>
        <taxon>Coriobacteriales</taxon>
        <taxon>Coriobacteriaceae</taxon>
        <taxon>Collinsella</taxon>
    </lineage>
</organism>
<feature type="transmembrane region" description="Helical" evidence="6">
    <location>
        <begin position="384"/>
        <end position="410"/>
    </location>
</feature>
<dbReference type="InterPro" id="IPR002797">
    <property type="entry name" value="Polysacc_synth"/>
</dbReference>
<accession>A0A6N3C9N8</accession>
<feature type="transmembrane region" description="Helical" evidence="6">
    <location>
        <begin position="12"/>
        <end position="30"/>
    </location>
</feature>
<dbReference type="PANTHER" id="PTHR30250:SF11">
    <property type="entry name" value="O-ANTIGEN TRANSPORTER-RELATED"/>
    <property type="match status" value="1"/>
</dbReference>
<comment type="subcellular location">
    <subcellularLocation>
        <location evidence="1">Cell membrane</location>
        <topology evidence="1">Multi-pass membrane protein</topology>
    </subcellularLocation>
</comment>
<feature type="transmembrane region" description="Helical" evidence="6">
    <location>
        <begin position="330"/>
        <end position="352"/>
    </location>
</feature>
<evidence type="ECO:0000256" key="1">
    <source>
        <dbReference type="ARBA" id="ARBA00004651"/>
    </source>
</evidence>
<feature type="transmembrane region" description="Helical" evidence="6">
    <location>
        <begin position="288"/>
        <end position="310"/>
    </location>
</feature>
<keyword evidence="4 6" id="KW-1133">Transmembrane helix</keyword>
<gene>
    <name evidence="7" type="primary">rfbX</name>
    <name evidence="7" type="ORF">CALFYP39_01467</name>
</gene>
<feature type="transmembrane region" description="Helical" evidence="6">
    <location>
        <begin position="42"/>
        <end position="63"/>
    </location>
</feature>
<dbReference type="CDD" id="cd13128">
    <property type="entry name" value="MATE_Wzx_like"/>
    <property type="match status" value="1"/>
</dbReference>
<protein>
    <submittedName>
        <fullName evidence="7">O-antigen transporter</fullName>
    </submittedName>
</protein>
<feature type="transmembrane region" description="Helical" evidence="6">
    <location>
        <begin position="171"/>
        <end position="193"/>
    </location>
</feature>
<dbReference type="AlphaFoldDB" id="A0A6N3C9N8"/>
<evidence type="ECO:0000256" key="5">
    <source>
        <dbReference type="ARBA" id="ARBA00023136"/>
    </source>
</evidence>
<feature type="transmembrane region" description="Helical" evidence="6">
    <location>
        <begin position="119"/>
        <end position="137"/>
    </location>
</feature>